<evidence type="ECO:0000313" key="2">
    <source>
        <dbReference type="Proteomes" id="UP001054821"/>
    </source>
</evidence>
<reference evidence="1 2" key="1">
    <citation type="journal article" date="2022" name="G3 (Bethesda)">
        <title>Whole-genome sequence and methylome profiling of the almond [Prunus dulcis (Mill.) D.A. Webb] cultivar 'Nonpareil'.</title>
        <authorList>
            <person name="D'Amico-Willman K.M."/>
            <person name="Ouma W.Z."/>
            <person name="Meulia T."/>
            <person name="Sideli G.M."/>
            <person name="Gradziel T.M."/>
            <person name="Fresnedo-Ramirez J."/>
        </authorList>
    </citation>
    <scope>NUCLEOTIDE SEQUENCE [LARGE SCALE GENOMIC DNA]</scope>
    <source>
        <strain evidence="1">Clone GOH B32 T37-40</strain>
    </source>
</reference>
<comment type="caution">
    <text evidence="1">The sequence shown here is derived from an EMBL/GenBank/DDBJ whole genome shotgun (WGS) entry which is preliminary data.</text>
</comment>
<organism evidence="1 2">
    <name type="scientific">Prunus dulcis</name>
    <name type="common">Almond</name>
    <name type="synonym">Amygdalus dulcis</name>
    <dbReference type="NCBI Taxonomy" id="3755"/>
    <lineage>
        <taxon>Eukaryota</taxon>
        <taxon>Viridiplantae</taxon>
        <taxon>Streptophyta</taxon>
        <taxon>Embryophyta</taxon>
        <taxon>Tracheophyta</taxon>
        <taxon>Spermatophyta</taxon>
        <taxon>Magnoliopsida</taxon>
        <taxon>eudicotyledons</taxon>
        <taxon>Gunneridae</taxon>
        <taxon>Pentapetalae</taxon>
        <taxon>rosids</taxon>
        <taxon>fabids</taxon>
        <taxon>Rosales</taxon>
        <taxon>Rosaceae</taxon>
        <taxon>Amygdaloideae</taxon>
        <taxon>Amygdaleae</taxon>
        <taxon>Prunus</taxon>
    </lineage>
</organism>
<dbReference type="AlphaFoldDB" id="A0AAD4VPD5"/>
<dbReference type="EMBL" id="JAJFAZ020000005">
    <property type="protein sequence ID" value="KAI5328743.1"/>
    <property type="molecule type" value="Genomic_DNA"/>
</dbReference>
<proteinExistence type="predicted"/>
<sequence>MVVIPLAGQNLGGSARHQYLHPISLLVKLMMKTQRAIRRSCIEMLNVKEDKKWPPLCISSITTPPRISQGE</sequence>
<protein>
    <submittedName>
        <fullName evidence="1">Uncharacterized protein</fullName>
    </submittedName>
</protein>
<gene>
    <name evidence="1" type="ORF">L3X38_028140</name>
</gene>
<keyword evidence="2" id="KW-1185">Reference proteome</keyword>
<name>A0AAD4VPD5_PRUDU</name>
<accession>A0AAD4VPD5</accession>
<evidence type="ECO:0000313" key="1">
    <source>
        <dbReference type="EMBL" id="KAI5328743.1"/>
    </source>
</evidence>
<dbReference type="Proteomes" id="UP001054821">
    <property type="component" value="Chromosome 5"/>
</dbReference>